<keyword evidence="2" id="KW-1133">Transmembrane helix</keyword>
<organism evidence="3 4">
    <name type="scientific">Naumannella halotolerans</name>
    <dbReference type="NCBI Taxonomy" id="993414"/>
    <lineage>
        <taxon>Bacteria</taxon>
        <taxon>Bacillati</taxon>
        <taxon>Actinomycetota</taxon>
        <taxon>Actinomycetes</taxon>
        <taxon>Propionibacteriales</taxon>
        <taxon>Propionibacteriaceae</taxon>
        <taxon>Naumannella</taxon>
    </lineage>
</organism>
<feature type="region of interest" description="Disordered" evidence="1">
    <location>
        <begin position="63"/>
        <end position="98"/>
    </location>
</feature>
<evidence type="ECO:0000256" key="2">
    <source>
        <dbReference type="SAM" id="Phobius"/>
    </source>
</evidence>
<dbReference type="EMBL" id="SOAW01000001">
    <property type="protein sequence ID" value="TDT33474.1"/>
    <property type="molecule type" value="Genomic_DNA"/>
</dbReference>
<comment type="caution">
    <text evidence="3">The sequence shown here is derived from an EMBL/GenBank/DDBJ whole genome shotgun (WGS) entry which is preliminary data.</text>
</comment>
<keyword evidence="2" id="KW-0472">Membrane</keyword>
<evidence type="ECO:0000313" key="3">
    <source>
        <dbReference type="EMBL" id="TDT33474.1"/>
    </source>
</evidence>
<keyword evidence="4" id="KW-1185">Reference proteome</keyword>
<feature type="compositionally biased region" description="Polar residues" evidence="1">
    <location>
        <begin position="89"/>
        <end position="98"/>
    </location>
</feature>
<sequence>MNDQQTGGSPSGSSGTGGGLRKVLDHWRIALVTMVVTVIGVVVTAVGVAWAIGSDIFGLTRVDGAPPQETPPIASTTPDPGPSPTPGSQSECFTQPAAQNPVACSEDHKYEALNDPGPDGCSIGSATEFLGGTAGIDVLVPEVQVETIGETCVLTVPMEAVAGTAAGVLDTDQDAAWRACTNAHAGKLVVPCSEPHTGEFVGWDLSSGSTPLERCNTAAATYLGADPGPLDDRIRVTIEPDADTPTPCLLSTTRTNLGIPVVLRNLSDWGFTVTSLD</sequence>
<name>A0A4R7J877_9ACTN</name>
<feature type="transmembrane region" description="Helical" evidence="2">
    <location>
        <begin position="29"/>
        <end position="52"/>
    </location>
</feature>
<gene>
    <name evidence="3" type="ORF">CLV29_1092</name>
</gene>
<evidence type="ECO:0000256" key="1">
    <source>
        <dbReference type="SAM" id="MobiDB-lite"/>
    </source>
</evidence>
<dbReference type="AlphaFoldDB" id="A0A4R7J877"/>
<reference evidence="3 4" key="1">
    <citation type="submission" date="2019-03" db="EMBL/GenBank/DDBJ databases">
        <title>Genomic Encyclopedia of Archaeal and Bacterial Type Strains, Phase II (KMG-II): from individual species to whole genera.</title>
        <authorList>
            <person name="Goeker M."/>
        </authorList>
    </citation>
    <scope>NUCLEOTIDE SEQUENCE [LARGE SCALE GENOMIC DNA]</scope>
    <source>
        <strain evidence="3 4">DSM 24323</strain>
    </source>
</reference>
<proteinExistence type="predicted"/>
<keyword evidence="2" id="KW-0812">Transmembrane</keyword>
<protein>
    <submittedName>
        <fullName evidence="3">Uncharacterized protein</fullName>
    </submittedName>
</protein>
<dbReference type="Proteomes" id="UP000295371">
    <property type="component" value="Unassembled WGS sequence"/>
</dbReference>
<accession>A0A4R7J877</accession>
<evidence type="ECO:0000313" key="4">
    <source>
        <dbReference type="Proteomes" id="UP000295371"/>
    </source>
</evidence>